<name>A0ABW4CH31_9LACO</name>
<accession>A0ABW4CH31</accession>
<keyword evidence="2 6" id="KW-0479">Metal-binding</keyword>
<organism evidence="9 10">
    <name type="scientific">Lacticaseibacillus mingshuiensis</name>
    <dbReference type="NCBI Taxonomy" id="2799574"/>
    <lineage>
        <taxon>Bacteria</taxon>
        <taxon>Bacillati</taxon>
        <taxon>Bacillota</taxon>
        <taxon>Bacilli</taxon>
        <taxon>Lactobacillales</taxon>
        <taxon>Lactobacillaceae</taxon>
        <taxon>Lacticaseibacillus</taxon>
    </lineage>
</organism>
<keyword evidence="3 6" id="KW-0378">Hydrolase</keyword>
<dbReference type="NCBIfam" id="TIGR00181">
    <property type="entry name" value="pepF"/>
    <property type="match status" value="1"/>
</dbReference>
<comment type="function">
    <text evidence="6">Has oligopeptidase activity and degrades a variety of small bioactive peptides.</text>
</comment>
<evidence type="ECO:0000256" key="1">
    <source>
        <dbReference type="ARBA" id="ARBA00022670"/>
    </source>
</evidence>
<keyword evidence="1 6" id="KW-0645">Protease</keyword>
<protein>
    <recommendedName>
        <fullName evidence="6">Oligopeptidase F</fullName>
        <ecNumber evidence="6">3.4.24.-</ecNumber>
    </recommendedName>
</protein>
<dbReference type="PANTHER" id="PTHR11804">
    <property type="entry name" value="PROTEASE M3 THIMET OLIGOPEPTIDASE-RELATED"/>
    <property type="match status" value="1"/>
</dbReference>
<evidence type="ECO:0000256" key="2">
    <source>
        <dbReference type="ARBA" id="ARBA00022723"/>
    </source>
</evidence>
<keyword evidence="10" id="KW-1185">Reference proteome</keyword>
<dbReference type="Gene3D" id="1.10.1370.20">
    <property type="entry name" value="Oligoendopeptidase f, C-terminal domain"/>
    <property type="match status" value="1"/>
</dbReference>
<dbReference type="InterPro" id="IPR045090">
    <property type="entry name" value="Pept_M3A_M3B"/>
</dbReference>
<comment type="cofactor">
    <cofactor evidence="6">
        <name>Zn(2+)</name>
        <dbReference type="ChEBI" id="CHEBI:29105"/>
    </cofactor>
    <text evidence="6">Binds 1 zinc ion.</text>
</comment>
<dbReference type="EC" id="3.4.24.-" evidence="6"/>
<evidence type="ECO:0000259" key="8">
    <source>
        <dbReference type="Pfam" id="PF08439"/>
    </source>
</evidence>
<dbReference type="Gene3D" id="1.10.287.830">
    <property type="entry name" value="putative peptidase helix hairpin domain like"/>
    <property type="match status" value="1"/>
</dbReference>
<evidence type="ECO:0000256" key="3">
    <source>
        <dbReference type="ARBA" id="ARBA00022801"/>
    </source>
</evidence>
<dbReference type="SUPFAM" id="SSF55486">
    <property type="entry name" value="Metalloproteases ('zincins'), catalytic domain"/>
    <property type="match status" value="1"/>
</dbReference>
<feature type="domain" description="Peptidase M3A/M3B catalytic" evidence="7">
    <location>
        <begin position="204"/>
        <end position="584"/>
    </location>
</feature>
<proteinExistence type="inferred from homology"/>
<keyword evidence="4 6" id="KW-0862">Zinc</keyword>
<dbReference type="CDD" id="cd09608">
    <property type="entry name" value="M3B_PepF"/>
    <property type="match status" value="1"/>
</dbReference>
<dbReference type="RefSeq" id="WP_203626208.1">
    <property type="nucleotide sequence ID" value="NZ_BOLQ01000003.1"/>
</dbReference>
<dbReference type="InterPro" id="IPR013647">
    <property type="entry name" value="OligopepF_N_dom"/>
</dbReference>
<dbReference type="EMBL" id="JBHTOC010000004">
    <property type="protein sequence ID" value="MFD1429273.1"/>
    <property type="molecule type" value="Genomic_DNA"/>
</dbReference>
<comment type="similarity">
    <text evidence="6">Belongs to the peptidase M3B family.</text>
</comment>
<evidence type="ECO:0000313" key="10">
    <source>
        <dbReference type="Proteomes" id="UP001597196"/>
    </source>
</evidence>
<sequence>MQQLPTRDAVPTESTWDLTTIFPTDDAWEQALADVQASGKKASALAGTLATDADTLANGITTILAVYRQLETVYVYASLKSDQDTGNAVYQAMKARAASTLASVNSELAFMEPEILAIPAADLTAWLDANETLAGYRHFIDGITANRAHIRTSSEEALLSAAADALGASSATFNILNNSDIEFGTITDKDGNEVQLSHGKYGELISSTDRRVRKDVFQTLYKSYGQLENTFAQTLTGSVKADNFRASAHHYDSARQAAMSNNHIPEAVYETLVNEVEAHLPLLHRYVALRKRLLKVDDLHMYDMYVPLTGEPPLTYTIDEAKAEAKKALAPLGEDYQAHLTEIYDNRYIDVVENQGKRSGAYSGGAYDTNPFMLLNWHDSLDELFTLVHESGHSVHSWYTRHNQPYVYGDYPIFVAEIASTTNENLLTDYFLKTQTDPKVRAYILNHYLDGFKGTIFRQTQFTEFEHWIHQQDQHQRPLTGKSMSAFYGELNARYYGPDVEKDPEIALEWARIPHFYRQYYVYQYATGFAAASTLAGRINDGVPGAVDQYLGYLKSGSSKYAIDTMQAAGVDMTKPDYLEDAFALFESRLNELEGLIG</sequence>
<dbReference type="InterPro" id="IPR001567">
    <property type="entry name" value="Pept_M3A_M3B_dom"/>
</dbReference>
<reference evidence="10" key="1">
    <citation type="journal article" date="2019" name="Int. J. Syst. Evol. Microbiol.">
        <title>The Global Catalogue of Microorganisms (GCM) 10K type strain sequencing project: providing services to taxonomists for standard genome sequencing and annotation.</title>
        <authorList>
            <consortium name="The Broad Institute Genomics Platform"/>
            <consortium name="The Broad Institute Genome Sequencing Center for Infectious Disease"/>
            <person name="Wu L."/>
            <person name="Ma J."/>
        </authorList>
    </citation>
    <scope>NUCLEOTIDE SEQUENCE [LARGE SCALE GENOMIC DNA]</scope>
    <source>
        <strain evidence="10">CCM 8980</strain>
    </source>
</reference>
<feature type="domain" description="Oligopeptidase F N-terminal" evidence="8">
    <location>
        <begin position="114"/>
        <end position="183"/>
    </location>
</feature>
<gene>
    <name evidence="9" type="primary">pepF</name>
    <name evidence="9" type="ORF">ACFQ4P_03280</name>
</gene>
<dbReference type="InterPro" id="IPR042088">
    <property type="entry name" value="OligoPept_F_C"/>
</dbReference>
<evidence type="ECO:0000256" key="4">
    <source>
        <dbReference type="ARBA" id="ARBA00022833"/>
    </source>
</evidence>
<dbReference type="Pfam" id="PF01432">
    <property type="entry name" value="Peptidase_M3"/>
    <property type="match status" value="1"/>
</dbReference>
<evidence type="ECO:0000256" key="5">
    <source>
        <dbReference type="ARBA" id="ARBA00023049"/>
    </source>
</evidence>
<evidence type="ECO:0000259" key="7">
    <source>
        <dbReference type="Pfam" id="PF01432"/>
    </source>
</evidence>
<dbReference type="PANTHER" id="PTHR11804:SF84">
    <property type="entry name" value="SACCHAROLYSIN"/>
    <property type="match status" value="1"/>
</dbReference>
<keyword evidence="5 6" id="KW-0482">Metalloprotease</keyword>
<dbReference type="InterPro" id="IPR004438">
    <property type="entry name" value="Peptidase_M3B"/>
</dbReference>
<dbReference type="Gene3D" id="1.20.140.70">
    <property type="entry name" value="Oligopeptidase f, N-terminal domain"/>
    <property type="match status" value="1"/>
</dbReference>
<dbReference type="Pfam" id="PF08439">
    <property type="entry name" value="Peptidase_M3_N"/>
    <property type="match status" value="1"/>
</dbReference>
<evidence type="ECO:0000313" key="9">
    <source>
        <dbReference type="EMBL" id="MFD1429273.1"/>
    </source>
</evidence>
<evidence type="ECO:0000256" key="6">
    <source>
        <dbReference type="RuleBase" id="RU368091"/>
    </source>
</evidence>
<comment type="caution">
    <text evidence="9">The sequence shown here is derived from an EMBL/GenBank/DDBJ whole genome shotgun (WGS) entry which is preliminary data.</text>
</comment>
<dbReference type="Proteomes" id="UP001597196">
    <property type="component" value="Unassembled WGS sequence"/>
</dbReference>